<accession>A0ABW5D968</accession>
<protein>
    <recommendedName>
        <fullName evidence="5">Chromosome partition protein Smc</fullName>
    </recommendedName>
</protein>
<reference evidence="4" key="1">
    <citation type="journal article" date="2019" name="Int. J. Syst. Evol. Microbiol.">
        <title>The Global Catalogue of Microorganisms (GCM) 10K type strain sequencing project: providing services to taxonomists for standard genome sequencing and annotation.</title>
        <authorList>
            <consortium name="The Broad Institute Genomics Platform"/>
            <consortium name="The Broad Institute Genome Sequencing Center for Infectious Disease"/>
            <person name="Wu L."/>
            <person name="Ma J."/>
        </authorList>
    </citation>
    <scope>NUCLEOTIDE SEQUENCE [LARGE SCALE GENOMIC DNA]</scope>
    <source>
        <strain evidence="4">CGMCC 4.7106</strain>
    </source>
</reference>
<dbReference type="RefSeq" id="WP_386820984.1">
    <property type="nucleotide sequence ID" value="NZ_JBHUIT010000031.1"/>
</dbReference>
<evidence type="ECO:0000256" key="1">
    <source>
        <dbReference type="SAM" id="Coils"/>
    </source>
</evidence>
<keyword evidence="2" id="KW-0732">Signal</keyword>
<dbReference type="Proteomes" id="UP001597375">
    <property type="component" value="Unassembled WGS sequence"/>
</dbReference>
<feature type="chain" id="PRO_5046519421" description="Chromosome partition protein Smc" evidence="2">
    <location>
        <begin position="18"/>
        <end position="269"/>
    </location>
</feature>
<proteinExistence type="predicted"/>
<keyword evidence="1" id="KW-0175">Coiled coil</keyword>
<feature type="coiled-coil region" evidence="1">
    <location>
        <begin position="41"/>
        <end position="175"/>
    </location>
</feature>
<evidence type="ECO:0008006" key="5">
    <source>
        <dbReference type="Google" id="ProtNLM"/>
    </source>
</evidence>
<organism evidence="3 4">
    <name type="scientific">Luteolibacter algae</name>
    <dbReference type="NCBI Taxonomy" id="454151"/>
    <lineage>
        <taxon>Bacteria</taxon>
        <taxon>Pseudomonadati</taxon>
        <taxon>Verrucomicrobiota</taxon>
        <taxon>Verrucomicrobiia</taxon>
        <taxon>Verrucomicrobiales</taxon>
        <taxon>Verrucomicrobiaceae</taxon>
        <taxon>Luteolibacter</taxon>
    </lineage>
</organism>
<comment type="caution">
    <text evidence="3">The sequence shown here is derived from an EMBL/GenBank/DDBJ whole genome shotgun (WGS) entry which is preliminary data.</text>
</comment>
<feature type="signal peptide" evidence="2">
    <location>
        <begin position="1"/>
        <end position="17"/>
    </location>
</feature>
<dbReference type="EMBL" id="JBHUIT010000031">
    <property type="protein sequence ID" value="MFD2257653.1"/>
    <property type="molecule type" value="Genomic_DNA"/>
</dbReference>
<evidence type="ECO:0000256" key="2">
    <source>
        <dbReference type="SAM" id="SignalP"/>
    </source>
</evidence>
<gene>
    <name evidence="3" type="ORF">ACFSSA_13300</name>
</gene>
<evidence type="ECO:0000313" key="3">
    <source>
        <dbReference type="EMBL" id="MFD2257653.1"/>
    </source>
</evidence>
<sequence length="269" mass="29274">MKFIFPIIAILVCGAAAYFSLSTSEKFEKVQAERLESLNTNKAVTANAEAAETNIEKEKELLETAKNNLEVATQSVLALESTGNSLKNEASKLDNELKIQNDEFAELANALEQVQAGFAELGEDIDMDNLGDKIAEIGEEVEAKRAKSEELDTLIESAKKSLASKQKDAERLASRKVERTKRIARNSMEARVTAVNQDWGFLVIGAGSNSGFTPQTSLLIKRDGRLLGRVKPSAIEPTQTIAEIDLETLSPGVRIQPGDRVILAKPSSN</sequence>
<name>A0ABW5D968_9BACT</name>
<evidence type="ECO:0000313" key="4">
    <source>
        <dbReference type="Proteomes" id="UP001597375"/>
    </source>
</evidence>
<keyword evidence="4" id="KW-1185">Reference proteome</keyword>